<evidence type="ECO:0000313" key="1">
    <source>
        <dbReference type="EMBL" id="TCL62781.1"/>
    </source>
</evidence>
<keyword evidence="2" id="KW-1185">Reference proteome</keyword>
<dbReference type="AlphaFoldDB" id="A0A4R1RAK6"/>
<gene>
    <name evidence="1" type="ORF">EDC14_102361</name>
</gene>
<proteinExistence type="predicted"/>
<organism evidence="1 2">
    <name type="scientific">Hydrogenispora ethanolica</name>
    <dbReference type="NCBI Taxonomy" id="1082276"/>
    <lineage>
        <taxon>Bacteria</taxon>
        <taxon>Bacillati</taxon>
        <taxon>Bacillota</taxon>
        <taxon>Hydrogenispora</taxon>
    </lineage>
</organism>
<dbReference type="EMBL" id="SLUN01000023">
    <property type="protein sequence ID" value="TCL62781.1"/>
    <property type="molecule type" value="Genomic_DNA"/>
</dbReference>
<dbReference type="Proteomes" id="UP000295008">
    <property type="component" value="Unassembled WGS sequence"/>
</dbReference>
<evidence type="ECO:0000313" key="2">
    <source>
        <dbReference type="Proteomes" id="UP000295008"/>
    </source>
</evidence>
<comment type="caution">
    <text evidence="1">The sequence shown here is derived from an EMBL/GenBank/DDBJ whole genome shotgun (WGS) entry which is preliminary data.</text>
</comment>
<sequence length="171" mass="19184">MKPALPRTVLGFVIGFLAIVQLSYPGRPARAGVYTGLTVTPNIVSFTVTNSGSDPEYYEADHPVTVTSFQQYLPVGFWALGIRAAGTHLVDAFNPANRIPIAQLRWSRDGIHFYRLSEQWTPVATYWDQKNCQRSETITYRIYPAGAPLTAGSFTVQIDFDARIQDFPWRP</sequence>
<reference evidence="1 2" key="1">
    <citation type="submission" date="2019-03" db="EMBL/GenBank/DDBJ databases">
        <title>Genomic Encyclopedia of Type Strains, Phase IV (KMG-IV): sequencing the most valuable type-strain genomes for metagenomic binning, comparative biology and taxonomic classification.</title>
        <authorList>
            <person name="Goeker M."/>
        </authorList>
    </citation>
    <scope>NUCLEOTIDE SEQUENCE [LARGE SCALE GENOMIC DNA]</scope>
    <source>
        <strain evidence="1 2">LX-B</strain>
    </source>
</reference>
<name>A0A4R1RAK6_HYDET</name>
<protein>
    <submittedName>
        <fullName evidence="1">Uncharacterized protein</fullName>
    </submittedName>
</protein>
<dbReference type="RefSeq" id="WP_132015575.1">
    <property type="nucleotide sequence ID" value="NZ_SLUN01000023.1"/>
</dbReference>
<accession>A0A4R1RAK6</accession>